<name>A0A9X5E6F6_9CYAN</name>
<comment type="cofactor">
    <cofactor evidence="1">
        <name>FAD</name>
        <dbReference type="ChEBI" id="CHEBI:57692"/>
    </cofactor>
</comment>
<organism evidence="6 7">
    <name type="scientific">Scytonema millei VB511283</name>
    <dbReference type="NCBI Taxonomy" id="1245923"/>
    <lineage>
        <taxon>Bacteria</taxon>
        <taxon>Bacillati</taxon>
        <taxon>Cyanobacteriota</taxon>
        <taxon>Cyanophyceae</taxon>
        <taxon>Nostocales</taxon>
        <taxon>Scytonemataceae</taxon>
        <taxon>Scytonema</taxon>
    </lineage>
</organism>
<dbReference type="InterPro" id="IPR001613">
    <property type="entry name" value="Flavin_amine_oxidase"/>
</dbReference>
<keyword evidence="7" id="KW-1185">Reference proteome</keyword>
<gene>
    <name evidence="6" type="ORF">QH73_0009550</name>
</gene>
<dbReference type="OrthoDB" id="547674at2"/>
<dbReference type="InterPro" id="IPR050703">
    <property type="entry name" value="Flavin_MAO"/>
</dbReference>
<evidence type="ECO:0000313" key="6">
    <source>
        <dbReference type="EMBL" id="NHC34902.1"/>
    </source>
</evidence>
<dbReference type="InterPro" id="IPR002937">
    <property type="entry name" value="Amino_oxidase"/>
</dbReference>
<dbReference type="PANTHER" id="PTHR43563">
    <property type="entry name" value="AMINE OXIDASE"/>
    <property type="match status" value="1"/>
</dbReference>
<dbReference type="PRINTS" id="PR00757">
    <property type="entry name" value="AMINEOXDASEF"/>
</dbReference>
<reference evidence="6 7" key="1">
    <citation type="journal article" date="2015" name="Genome Announc.">
        <title>Draft Genome Sequence of the Terrestrial Cyanobacterium Scytonema millei VB511283, Isolated from Eastern India.</title>
        <authorList>
            <person name="Sen D."/>
            <person name="Chandrababunaidu M.M."/>
            <person name="Singh D."/>
            <person name="Sanghi N."/>
            <person name="Ghorai A."/>
            <person name="Mishra G.P."/>
            <person name="Madduluri M."/>
            <person name="Adhikary S.P."/>
            <person name="Tripathy S."/>
        </authorList>
    </citation>
    <scope>NUCLEOTIDE SEQUENCE [LARGE SCALE GENOMIC DNA]</scope>
    <source>
        <strain evidence="6 7">VB511283</strain>
    </source>
</reference>
<feature type="domain" description="Amine oxidase" evidence="5">
    <location>
        <begin position="43"/>
        <end position="452"/>
    </location>
</feature>
<evidence type="ECO:0000313" key="7">
    <source>
        <dbReference type="Proteomes" id="UP000031532"/>
    </source>
</evidence>
<comment type="similarity">
    <text evidence="2">Belongs to the flavin monoamine oxidase family.</text>
</comment>
<evidence type="ECO:0000256" key="1">
    <source>
        <dbReference type="ARBA" id="ARBA00001974"/>
    </source>
</evidence>
<feature type="binding site" evidence="4">
    <location>
        <position position="44"/>
    </location>
    <ligand>
        <name>FAD</name>
        <dbReference type="ChEBI" id="CHEBI:57692"/>
    </ligand>
</feature>
<evidence type="ECO:0000259" key="5">
    <source>
        <dbReference type="Pfam" id="PF01593"/>
    </source>
</evidence>
<dbReference type="GO" id="GO:0016491">
    <property type="term" value="F:oxidoreductase activity"/>
    <property type="evidence" value="ECO:0007669"/>
    <property type="project" value="UniProtKB-KW"/>
</dbReference>
<dbReference type="Proteomes" id="UP000031532">
    <property type="component" value="Unassembled WGS sequence"/>
</dbReference>
<sequence>MLTRRNFIEQAIITPIQAVAATKLCHFLPINYKPKVVIIGAGISGLAAGYFLSQKGIDITILEARSRLGGRVYSQTIDAGENLTIELGAEWIGACHQRVISLCQELGLELQNNQFHTHLLYQGKYFRQDEWDFSDAWYDKLEILLKAYSNLSEFDKMKLDKIDLWRYLVDNGIKDKDLDFIELIKSTDFGESIRFASAFIALDEYVESQETYHMDYKIKGGNSKLAQALAARIGRDKILLNRPVVAIEQTGRSVTVTCANGDKISADKVICTLPTTVMKSIRWNPALPEDKLEAIDALQYSRINKYATLYDRRFWQDESFDLITDGPAHYFYHATKNQASTKGALVSYTIGDKADIFARQSELGRNALVESALKPIFGDTERYALKRINHYWGNDEFAKGSYAFYGKNQWFNIRPVLQRRFKHVHFAGEHIADWQGYMEGAIETGEAAAAAI</sequence>
<dbReference type="AlphaFoldDB" id="A0A9X5E6F6"/>
<proteinExistence type="inferred from homology"/>
<evidence type="ECO:0000256" key="3">
    <source>
        <dbReference type="ARBA" id="ARBA00023002"/>
    </source>
</evidence>
<dbReference type="Gene3D" id="3.50.50.60">
    <property type="entry name" value="FAD/NAD(P)-binding domain"/>
    <property type="match status" value="1"/>
</dbReference>
<dbReference type="RefSeq" id="WP_039716616.1">
    <property type="nucleotide sequence ID" value="NZ_JTJC03000002.1"/>
</dbReference>
<dbReference type="SUPFAM" id="SSF51905">
    <property type="entry name" value="FAD/NAD(P)-binding domain"/>
    <property type="match status" value="1"/>
</dbReference>
<evidence type="ECO:0000256" key="4">
    <source>
        <dbReference type="PIRSR" id="PIRSR601613-1"/>
    </source>
</evidence>
<feature type="binding site" evidence="4">
    <location>
        <position position="429"/>
    </location>
    <ligand>
        <name>FAD</name>
        <dbReference type="ChEBI" id="CHEBI:57692"/>
    </ligand>
</feature>
<feature type="binding site" evidence="4">
    <location>
        <position position="244"/>
    </location>
    <ligand>
        <name>FAD</name>
        <dbReference type="ChEBI" id="CHEBI:57692"/>
    </ligand>
</feature>
<feature type="binding site" evidence="4">
    <location>
        <position position="348"/>
    </location>
    <ligand>
        <name>substrate</name>
    </ligand>
</feature>
<accession>A0A9X5E6F6</accession>
<dbReference type="SUPFAM" id="SSF54373">
    <property type="entry name" value="FAD-linked reductases, C-terminal domain"/>
    <property type="match status" value="1"/>
</dbReference>
<feature type="binding site" evidence="4">
    <location>
        <begin position="63"/>
        <end position="64"/>
    </location>
    <ligand>
        <name>FAD</name>
        <dbReference type="ChEBI" id="CHEBI:57692"/>
    </ligand>
</feature>
<comment type="caution">
    <text evidence="6">The sequence shown here is derived from an EMBL/GenBank/DDBJ whole genome shotgun (WGS) entry which is preliminary data.</text>
</comment>
<keyword evidence="3" id="KW-0560">Oxidoreductase</keyword>
<dbReference type="PANTHER" id="PTHR43563:SF1">
    <property type="entry name" value="AMINE OXIDASE [FLAVIN-CONTAINING] B"/>
    <property type="match status" value="1"/>
</dbReference>
<dbReference type="InterPro" id="IPR036188">
    <property type="entry name" value="FAD/NAD-bd_sf"/>
</dbReference>
<protein>
    <submittedName>
        <fullName evidence="6">FAD-dependent oxidoreductase</fullName>
    </submittedName>
</protein>
<dbReference type="EMBL" id="JTJC03000002">
    <property type="protein sequence ID" value="NHC34902.1"/>
    <property type="molecule type" value="Genomic_DNA"/>
</dbReference>
<evidence type="ECO:0000256" key="2">
    <source>
        <dbReference type="ARBA" id="ARBA00005995"/>
    </source>
</evidence>
<dbReference type="Pfam" id="PF01593">
    <property type="entry name" value="Amino_oxidase"/>
    <property type="match status" value="1"/>
</dbReference>